<evidence type="ECO:0000313" key="1">
    <source>
        <dbReference type="EMBL" id="PCI30141.1"/>
    </source>
</evidence>
<name>A0A2A4T9W3_9DELT</name>
<protein>
    <submittedName>
        <fullName evidence="1">Uncharacterized protein</fullName>
    </submittedName>
</protein>
<accession>A0A2A4T9W3</accession>
<evidence type="ECO:0000313" key="2">
    <source>
        <dbReference type="Proteomes" id="UP000218113"/>
    </source>
</evidence>
<sequence length="488" mass="55629">MTNTNTLNTGFYAQNDNDTVMFIACEGTQEEIEIKANAMLLDDEYQEWVSFDGQKISSIAVSLLRDMRLGTYYTVKNNQVNPEKSNAVTPNELLLFERINQIIEDQHIAVKCNKCGWIGIEDELEHFGTGEDAFKGCKGCETDSYLMDIEEIETSNTGFYAQCDSDETPIFIAVKGSKDEINTQADDMLGNDTFHAWTSFEGKRLSIATFKLLRELTVSSYMMVMANENDPSGSSFYEITEKERSLFSQINQNIKDEKEPFLQKERHCNICCVETLFDENGYCEQCEHQQEQDFDTIKVNVNLNDNSSHMEIDQVLVDINEHDVQVIAHHLLDMSAEYICIPVTNSWLYKDQVSNEPIRYDELQVFQDGTMIVAGHGKHCGSEVQSDFFSIEKVTELLSQLKKQTITKVLELKKSEVNIDVINILEGIGADLTPADGKTYKWLFFTEELIKSANDDTDDDFEDPFKELFETFVNDVKMSGAKYVMIEG</sequence>
<gene>
    <name evidence="1" type="ORF">COB67_02325</name>
</gene>
<reference evidence="2" key="1">
    <citation type="submission" date="2017-08" db="EMBL/GenBank/DDBJ databases">
        <title>A dynamic microbial community with high functional redundancy inhabits the cold, oxic subseafloor aquifer.</title>
        <authorList>
            <person name="Tully B.J."/>
            <person name="Wheat C.G."/>
            <person name="Glazer B.T."/>
            <person name="Huber J.A."/>
        </authorList>
    </citation>
    <scope>NUCLEOTIDE SEQUENCE [LARGE SCALE GENOMIC DNA]</scope>
</reference>
<proteinExistence type="predicted"/>
<dbReference type="Proteomes" id="UP000218113">
    <property type="component" value="Unassembled WGS sequence"/>
</dbReference>
<dbReference type="EMBL" id="NVSR01000007">
    <property type="protein sequence ID" value="PCI30141.1"/>
    <property type="molecule type" value="Genomic_DNA"/>
</dbReference>
<organism evidence="1 2">
    <name type="scientific">SAR324 cluster bacterium</name>
    <dbReference type="NCBI Taxonomy" id="2024889"/>
    <lineage>
        <taxon>Bacteria</taxon>
        <taxon>Deltaproteobacteria</taxon>
        <taxon>SAR324 cluster</taxon>
    </lineage>
</organism>
<comment type="caution">
    <text evidence="1">The sequence shown here is derived from an EMBL/GenBank/DDBJ whole genome shotgun (WGS) entry which is preliminary data.</text>
</comment>
<dbReference type="AlphaFoldDB" id="A0A2A4T9W3"/>